<evidence type="ECO:0000259" key="1">
    <source>
        <dbReference type="Pfam" id="PF12770"/>
    </source>
</evidence>
<dbReference type="AlphaFoldDB" id="A0A9P9DRJ0"/>
<dbReference type="Pfam" id="PF12770">
    <property type="entry name" value="CHAT"/>
    <property type="match status" value="1"/>
</dbReference>
<dbReference type="EMBL" id="JAGMUV010000022">
    <property type="protein sequence ID" value="KAH7124390.1"/>
    <property type="molecule type" value="Genomic_DNA"/>
</dbReference>
<organism evidence="2 3">
    <name type="scientific">Dactylonectria macrodidyma</name>
    <dbReference type="NCBI Taxonomy" id="307937"/>
    <lineage>
        <taxon>Eukaryota</taxon>
        <taxon>Fungi</taxon>
        <taxon>Dikarya</taxon>
        <taxon>Ascomycota</taxon>
        <taxon>Pezizomycotina</taxon>
        <taxon>Sordariomycetes</taxon>
        <taxon>Hypocreomycetidae</taxon>
        <taxon>Hypocreales</taxon>
        <taxon>Nectriaceae</taxon>
        <taxon>Dactylonectria</taxon>
    </lineage>
</organism>
<keyword evidence="3" id="KW-1185">Reference proteome</keyword>
<evidence type="ECO:0000313" key="2">
    <source>
        <dbReference type="EMBL" id="KAH7124390.1"/>
    </source>
</evidence>
<proteinExistence type="predicted"/>
<dbReference type="OrthoDB" id="9991317at2759"/>
<accession>A0A9P9DRJ0</accession>
<evidence type="ECO:0000313" key="3">
    <source>
        <dbReference type="Proteomes" id="UP000738349"/>
    </source>
</evidence>
<name>A0A9P9DRJ0_9HYPO</name>
<gene>
    <name evidence="2" type="ORF">EDB81DRAFT_847158</name>
</gene>
<sequence length="331" mass="35545">MLGEAVAEMQESITKGSIVVVNVTDFRSDAILISNNTLTTITLPELSAVDAKSWISATQKHPSEGLPRVWWIGSGLASSMPFHAAGVHARGSTENAYSRMISSYTPSIKALAYARNQAMRAKEAPVAQETMVIAAMPTSPKGPADKKAPKDLPGVREETEEILNSARSQIRTTVLTHPSADQVLGVLKTCRIAHFACHGPSDYSDPSNSGLILQKSAGPDEAFEQDRLTIAYLLACSTAENKAARLSDEVIHVVSGFQVAGFPHVVGCLWPAGDSECVEVAKRFYSLVLRGNQSAINNNEVALALQEAVMAVRAGDLEMPLNWAQFVHYGT</sequence>
<dbReference type="InterPro" id="IPR024983">
    <property type="entry name" value="CHAT_dom"/>
</dbReference>
<comment type="caution">
    <text evidence="2">The sequence shown here is derived from an EMBL/GenBank/DDBJ whole genome shotgun (WGS) entry which is preliminary data.</text>
</comment>
<protein>
    <submittedName>
        <fullName evidence="2">CHAT domain-containing protein</fullName>
    </submittedName>
</protein>
<reference evidence="2" key="1">
    <citation type="journal article" date="2021" name="Nat. Commun.">
        <title>Genetic determinants of endophytism in the Arabidopsis root mycobiome.</title>
        <authorList>
            <person name="Mesny F."/>
            <person name="Miyauchi S."/>
            <person name="Thiergart T."/>
            <person name="Pickel B."/>
            <person name="Atanasova L."/>
            <person name="Karlsson M."/>
            <person name="Huettel B."/>
            <person name="Barry K.W."/>
            <person name="Haridas S."/>
            <person name="Chen C."/>
            <person name="Bauer D."/>
            <person name="Andreopoulos W."/>
            <person name="Pangilinan J."/>
            <person name="LaButti K."/>
            <person name="Riley R."/>
            <person name="Lipzen A."/>
            <person name="Clum A."/>
            <person name="Drula E."/>
            <person name="Henrissat B."/>
            <person name="Kohler A."/>
            <person name="Grigoriev I.V."/>
            <person name="Martin F.M."/>
            <person name="Hacquard S."/>
        </authorList>
    </citation>
    <scope>NUCLEOTIDE SEQUENCE</scope>
    <source>
        <strain evidence="2">MPI-CAGE-AT-0147</strain>
    </source>
</reference>
<feature type="domain" description="CHAT" evidence="1">
    <location>
        <begin position="62"/>
        <end position="330"/>
    </location>
</feature>
<dbReference type="Proteomes" id="UP000738349">
    <property type="component" value="Unassembled WGS sequence"/>
</dbReference>